<comment type="caution">
    <text evidence="14">The sequence shown here is derived from an EMBL/GenBank/DDBJ whole genome shotgun (WGS) entry which is preliminary data.</text>
</comment>
<dbReference type="EMBL" id="WJXW01000011">
    <property type="protein sequence ID" value="KAF9731898.1"/>
    <property type="molecule type" value="Genomic_DNA"/>
</dbReference>
<organism evidence="14 15">
    <name type="scientific">Paraphaeosphaeria minitans</name>
    <dbReference type="NCBI Taxonomy" id="565426"/>
    <lineage>
        <taxon>Eukaryota</taxon>
        <taxon>Fungi</taxon>
        <taxon>Dikarya</taxon>
        <taxon>Ascomycota</taxon>
        <taxon>Pezizomycotina</taxon>
        <taxon>Dothideomycetes</taxon>
        <taxon>Pleosporomycetidae</taxon>
        <taxon>Pleosporales</taxon>
        <taxon>Massarineae</taxon>
        <taxon>Didymosphaeriaceae</taxon>
        <taxon>Paraphaeosphaeria</taxon>
    </lineage>
</organism>
<dbReference type="PROSITE" id="PS51210">
    <property type="entry name" value="PLA2C"/>
    <property type="match status" value="1"/>
</dbReference>
<evidence type="ECO:0000259" key="13">
    <source>
        <dbReference type="PROSITE" id="PS51210"/>
    </source>
</evidence>
<evidence type="ECO:0000256" key="5">
    <source>
        <dbReference type="ARBA" id="ARBA00022963"/>
    </source>
</evidence>
<keyword evidence="9" id="KW-0863">Zinc-finger</keyword>
<dbReference type="Gene3D" id="3.40.1090.10">
    <property type="entry name" value="Cytosolic phospholipase A2 catalytic domain"/>
    <property type="match status" value="1"/>
</dbReference>
<evidence type="ECO:0000256" key="3">
    <source>
        <dbReference type="ARBA" id="ARBA00022729"/>
    </source>
</evidence>
<keyword evidence="3" id="KW-0732">Signal</keyword>
<keyword evidence="5 10" id="KW-0442">Lipid degradation</keyword>
<keyword evidence="7" id="KW-0325">Glycoprotein</keyword>
<evidence type="ECO:0000313" key="14">
    <source>
        <dbReference type="EMBL" id="KAF9731898.1"/>
    </source>
</evidence>
<keyword evidence="4 10" id="KW-0378">Hydrolase</keyword>
<dbReference type="GO" id="GO:0004622">
    <property type="term" value="F:phosphatidylcholine lysophospholipase activity"/>
    <property type="evidence" value="ECO:0007669"/>
    <property type="project" value="UniProtKB-EC"/>
</dbReference>
<evidence type="ECO:0000256" key="9">
    <source>
        <dbReference type="PROSITE-ProRule" id="PRU00094"/>
    </source>
</evidence>
<evidence type="ECO:0000256" key="7">
    <source>
        <dbReference type="ARBA" id="ARBA00023180"/>
    </source>
</evidence>
<name>A0A9P6GAT8_9PLEO</name>
<keyword evidence="6 10" id="KW-0443">Lipid metabolism</keyword>
<feature type="domain" description="GATA-type" evidence="12">
    <location>
        <begin position="573"/>
        <end position="603"/>
    </location>
</feature>
<reference evidence="14" key="1">
    <citation type="journal article" date="2020" name="Mol. Plant Microbe Interact.">
        <title>Genome Sequence of the Biocontrol Agent Coniothyrium minitans strain Conio (IMI 134523).</title>
        <authorList>
            <person name="Patel D."/>
            <person name="Shittu T.A."/>
            <person name="Baroncelli R."/>
            <person name="Muthumeenakshi S."/>
            <person name="Osborne T.H."/>
            <person name="Janganan T.K."/>
            <person name="Sreenivasaprasad S."/>
        </authorList>
    </citation>
    <scope>NUCLEOTIDE SEQUENCE</scope>
    <source>
        <strain evidence="14">Conio</strain>
    </source>
</reference>
<evidence type="ECO:0000259" key="12">
    <source>
        <dbReference type="PROSITE" id="PS50114"/>
    </source>
</evidence>
<evidence type="ECO:0000256" key="6">
    <source>
        <dbReference type="ARBA" id="ARBA00023098"/>
    </source>
</evidence>
<evidence type="ECO:0000256" key="8">
    <source>
        <dbReference type="ARBA" id="ARBA00049531"/>
    </source>
</evidence>
<dbReference type="GO" id="GO:0043565">
    <property type="term" value="F:sequence-specific DNA binding"/>
    <property type="evidence" value="ECO:0007669"/>
    <property type="project" value="InterPro"/>
</dbReference>
<dbReference type="GO" id="GO:0046475">
    <property type="term" value="P:glycerophospholipid catabolic process"/>
    <property type="evidence" value="ECO:0007669"/>
    <property type="project" value="TreeGrafter"/>
</dbReference>
<dbReference type="GO" id="GO:0006355">
    <property type="term" value="P:regulation of DNA-templated transcription"/>
    <property type="evidence" value="ECO:0007669"/>
    <property type="project" value="InterPro"/>
</dbReference>
<proteinExistence type="inferred from homology"/>
<dbReference type="AlphaFoldDB" id="A0A9P6GAT8"/>
<dbReference type="GO" id="GO:0005783">
    <property type="term" value="C:endoplasmic reticulum"/>
    <property type="evidence" value="ECO:0007669"/>
    <property type="project" value="TreeGrafter"/>
</dbReference>
<feature type="domain" description="PLA2c" evidence="13">
    <location>
        <begin position="69"/>
        <end position="614"/>
    </location>
</feature>
<dbReference type="GO" id="GO:0005829">
    <property type="term" value="C:cytosol"/>
    <property type="evidence" value="ECO:0007669"/>
    <property type="project" value="TreeGrafter"/>
</dbReference>
<dbReference type="PANTHER" id="PTHR10728:SF33">
    <property type="entry name" value="LYSOPHOSPHOLIPASE 1-RELATED"/>
    <property type="match status" value="1"/>
</dbReference>
<dbReference type="InterPro" id="IPR000679">
    <property type="entry name" value="Znf_GATA"/>
</dbReference>
<sequence length="655" mass="71291">MIEVYCTLLPFVAVLAIASNILIIQGHLFSWPLLGVQLVSAIGLVSSNGPVLARAVSQDHPGYAPYKVDCPNPRPTVRNSTSVSPEEASWLENRRNNTVWAIRDFLSRANISGFDTDAYIDKVADNATALPNIGIACSGGGWRALMNAAGGMAAFDNTTTNSTSPGHVGGLLQAATYLAGLSGGSWLVGSLYVPQITSVQNLYRMDPEAEASLWQFDNSIVKGPATLSILQYYEQIMDEVQSKESAGFNTTITDLWGRGLSFQMLNATDGGPNYTFTSLLENSQFNSAQIPMPIIVAIERTPNQLLILANSSIYEFTPWEIGTFDHPITAFAPLRYAGSNFVDGSIPQSEACVSGFDNMGFVMGTSSSLFNQAYLQINDTDVPQRVKDFVSGKLEQTGDQNSDISAWVNPFYQYHGEVNMNANSTILSLVDGGEDLQNIPLHPLLQPARQVDVIFAIDSSADTAFPGPNWPNGTSLVATYERSLHQTDHRAPFPAVPDQNTFVNLGLNSRPTFFGCDADNLTKPSPLIVYIPNSPYTYDSNISTFQLETSDAQRNSIIQNGYNVATRGNGTLDSEWPACVGCAMLARSFWKTNTEVPPTCQACLARYCWNGTMDSKSAPPYEPTHAITINCSREGVQIKLLPVLASFFAFLIFQM</sequence>
<evidence type="ECO:0000256" key="1">
    <source>
        <dbReference type="ARBA" id="ARBA00008780"/>
    </source>
</evidence>
<gene>
    <name evidence="14" type="ORF">PMIN01_09827</name>
</gene>
<dbReference type="SUPFAM" id="SSF52151">
    <property type="entry name" value="FabD/lysophospholipase-like"/>
    <property type="match status" value="1"/>
</dbReference>
<dbReference type="OrthoDB" id="4084751at2759"/>
<dbReference type="Proteomes" id="UP000756921">
    <property type="component" value="Unassembled WGS sequence"/>
</dbReference>
<comment type="similarity">
    <text evidence="1 11">Belongs to the lysophospholipase family.</text>
</comment>
<dbReference type="GO" id="GO:0008270">
    <property type="term" value="F:zinc ion binding"/>
    <property type="evidence" value="ECO:0007669"/>
    <property type="project" value="UniProtKB-KW"/>
</dbReference>
<accession>A0A9P6GAT8</accession>
<dbReference type="GO" id="GO:0004623">
    <property type="term" value="F:phospholipase A2 activity"/>
    <property type="evidence" value="ECO:0007669"/>
    <property type="project" value="TreeGrafter"/>
</dbReference>
<keyword evidence="9" id="KW-0862">Zinc</keyword>
<keyword evidence="9" id="KW-0479">Metal-binding</keyword>
<evidence type="ECO:0000256" key="4">
    <source>
        <dbReference type="ARBA" id="ARBA00022801"/>
    </source>
</evidence>
<dbReference type="PANTHER" id="PTHR10728">
    <property type="entry name" value="CYTOSOLIC PHOSPHOLIPASE A2"/>
    <property type="match status" value="1"/>
</dbReference>
<dbReference type="PROSITE" id="PS50114">
    <property type="entry name" value="GATA_ZN_FINGER_2"/>
    <property type="match status" value="1"/>
</dbReference>
<dbReference type="InterPro" id="IPR002642">
    <property type="entry name" value="LysoPLipase_cat_dom"/>
</dbReference>
<dbReference type="EC" id="3.1.1.5" evidence="2 11"/>
<dbReference type="Pfam" id="PF01735">
    <property type="entry name" value="PLA2_B"/>
    <property type="match status" value="1"/>
</dbReference>
<keyword evidence="15" id="KW-1185">Reference proteome</keyword>
<protein>
    <recommendedName>
        <fullName evidence="2 11">Lysophospholipase</fullName>
        <ecNumber evidence="2 11">3.1.1.5</ecNumber>
    </recommendedName>
</protein>
<evidence type="ECO:0000256" key="2">
    <source>
        <dbReference type="ARBA" id="ARBA00013274"/>
    </source>
</evidence>
<dbReference type="FunFam" id="3.40.1090.10:FF:000010">
    <property type="entry name" value="Lysophospholipase"/>
    <property type="match status" value="1"/>
</dbReference>
<dbReference type="InterPro" id="IPR016035">
    <property type="entry name" value="Acyl_Trfase/lysoPLipase"/>
</dbReference>
<comment type="catalytic activity">
    <reaction evidence="8 11">
        <text>a 1-acyl-sn-glycero-3-phosphocholine + H2O = sn-glycerol 3-phosphocholine + a fatty acid + H(+)</text>
        <dbReference type="Rhea" id="RHEA:15177"/>
        <dbReference type="ChEBI" id="CHEBI:15377"/>
        <dbReference type="ChEBI" id="CHEBI:15378"/>
        <dbReference type="ChEBI" id="CHEBI:16870"/>
        <dbReference type="ChEBI" id="CHEBI:28868"/>
        <dbReference type="ChEBI" id="CHEBI:58168"/>
        <dbReference type="EC" id="3.1.1.5"/>
    </reaction>
</comment>
<evidence type="ECO:0000256" key="10">
    <source>
        <dbReference type="PROSITE-ProRule" id="PRU00555"/>
    </source>
</evidence>
<dbReference type="SMART" id="SM00022">
    <property type="entry name" value="PLAc"/>
    <property type="match status" value="1"/>
</dbReference>
<evidence type="ECO:0000256" key="11">
    <source>
        <dbReference type="RuleBase" id="RU362103"/>
    </source>
</evidence>
<evidence type="ECO:0000313" key="15">
    <source>
        <dbReference type="Proteomes" id="UP000756921"/>
    </source>
</evidence>